<dbReference type="AlphaFoldDB" id="A0A0P0GL95"/>
<accession>A0A0P0GL95</accession>
<dbReference type="KEGG" id="bcel:BcellWH2_04721"/>
<gene>
    <name evidence="1" type="ORF">BcellWH2_04721</name>
</gene>
<dbReference type="Proteomes" id="UP000061809">
    <property type="component" value="Chromosome"/>
</dbReference>
<proteinExistence type="predicted"/>
<dbReference type="EMBL" id="CP012801">
    <property type="protein sequence ID" value="ALJ61934.1"/>
    <property type="molecule type" value="Genomic_DNA"/>
</dbReference>
<reference evidence="1 2" key="1">
    <citation type="journal article" date="2015" name="Science">
        <title>Genetic determinants of in vivo fitness and diet responsiveness in multiple human gut Bacteroides.</title>
        <authorList>
            <person name="Wu M."/>
            <person name="McNulty N.P."/>
            <person name="Rodionov D.A."/>
            <person name="Khoroshkin M.S."/>
            <person name="Griffin N.W."/>
            <person name="Cheng J."/>
            <person name="Latreille P."/>
            <person name="Kerstetter R.A."/>
            <person name="Terrapon N."/>
            <person name="Henrissat B."/>
            <person name="Osterman A.L."/>
            <person name="Gordon J.I."/>
        </authorList>
    </citation>
    <scope>NUCLEOTIDE SEQUENCE [LARGE SCALE GENOMIC DNA]</scope>
    <source>
        <strain evidence="1 2">WH2</strain>
    </source>
</reference>
<sequence length="197" mass="23145">MEKSRDFQLFMTQNDEQQFCEELRGYNPNIFFLDISPSSEADISKRLYTSVVNSSSSFFSIVNFDLMTMEELKTRYKKYGEYYHFGSIAREQMQFLRSKPDVNDSHFLRNGRIADSYNIEDKDEKEWKNKVYDILKRHGEKVFLLYQTSHGCCEISIKPQKGIVAYPYALRKYNGQNGFFMKCGDAIFVGKEIALNN</sequence>
<evidence type="ECO:0000313" key="2">
    <source>
        <dbReference type="Proteomes" id="UP000061809"/>
    </source>
</evidence>
<dbReference type="RefSeq" id="WP_029427652.1">
    <property type="nucleotide sequence ID" value="NZ_CP012801.1"/>
</dbReference>
<evidence type="ECO:0000313" key="1">
    <source>
        <dbReference type="EMBL" id="ALJ61934.1"/>
    </source>
</evidence>
<organism evidence="1 2">
    <name type="scientific">Bacteroides cellulosilyticus</name>
    <dbReference type="NCBI Taxonomy" id="246787"/>
    <lineage>
        <taxon>Bacteria</taxon>
        <taxon>Pseudomonadati</taxon>
        <taxon>Bacteroidota</taxon>
        <taxon>Bacteroidia</taxon>
        <taxon>Bacteroidales</taxon>
        <taxon>Bacteroidaceae</taxon>
        <taxon>Bacteroides</taxon>
    </lineage>
</organism>
<name>A0A0P0GL95_9BACE</name>
<protein>
    <submittedName>
        <fullName evidence="1">Uncharacterized protein</fullName>
    </submittedName>
</protein>
<dbReference type="PATRIC" id="fig|246787.4.peg.4877"/>